<feature type="transmembrane region" description="Helical" evidence="1">
    <location>
        <begin position="157"/>
        <end position="176"/>
    </location>
</feature>
<dbReference type="GO" id="GO:0016780">
    <property type="term" value="F:phosphotransferase activity, for other substituted phosphate groups"/>
    <property type="evidence" value="ECO:0007669"/>
    <property type="project" value="InterPro"/>
</dbReference>
<evidence type="ECO:0000256" key="1">
    <source>
        <dbReference type="SAM" id="Phobius"/>
    </source>
</evidence>
<comment type="caution">
    <text evidence="2">The sequence shown here is derived from an EMBL/GenBank/DDBJ whole genome shotgun (WGS) entry which is preliminary data.</text>
</comment>
<dbReference type="EMBL" id="MHQC01000047">
    <property type="protein sequence ID" value="OGZ93887.1"/>
    <property type="molecule type" value="Genomic_DNA"/>
</dbReference>
<name>A0A1G2K394_9BACT</name>
<evidence type="ECO:0008006" key="4">
    <source>
        <dbReference type="Google" id="ProtNLM"/>
    </source>
</evidence>
<dbReference type="InterPro" id="IPR043130">
    <property type="entry name" value="CDP-OH_PTrfase_TM_dom"/>
</dbReference>
<feature type="transmembrane region" description="Helical" evidence="1">
    <location>
        <begin position="223"/>
        <end position="244"/>
    </location>
</feature>
<dbReference type="Pfam" id="PF01066">
    <property type="entry name" value="CDP-OH_P_transf"/>
    <property type="match status" value="1"/>
</dbReference>
<dbReference type="GO" id="GO:0016020">
    <property type="term" value="C:membrane"/>
    <property type="evidence" value="ECO:0007669"/>
    <property type="project" value="InterPro"/>
</dbReference>
<gene>
    <name evidence="2" type="ORF">A2633_05220</name>
</gene>
<keyword evidence="1" id="KW-0472">Membrane</keyword>
<protein>
    <recommendedName>
        <fullName evidence="4">CDP-alcohol phosphatidyltransferase</fullName>
    </recommendedName>
</protein>
<dbReference type="InterPro" id="IPR000462">
    <property type="entry name" value="CDP-OH_P_trans"/>
</dbReference>
<organism evidence="2 3">
    <name type="scientific">Candidatus Sungbacteria bacterium RIFCSPHIGHO2_01_FULL_47_32</name>
    <dbReference type="NCBI Taxonomy" id="1802264"/>
    <lineage>
        <taxon>Bacteria</taxon>
        <taxon>Candidatus Sungiibacteriota</taxon>
    </lineage>
</organism>
<proteinExistence type="predicted"/>
<dbReference type="Proteomes" id="UP000177152">
    <property type="component" value="Unassembled WGS sequence"/>
</dbReference>
<feature type="transmembrane region" description="Helical" evidence="1">
    <location>
        <begin position="69"/>
        <end position="89"/>
    </location>
</feature>
<accession>A0A1G2K394</accession>
<evidence type="ECO:0000313" key="3">
    <source>
        <dbReference type="Proteomes" id="UP000177152"/>
    </source>
</evidence>
<dbReference type="GO" id="GO:0008654">
    <property type="term" value="P:phospholipid biosynthetic process"/>
    <property type="evidence" value="ECO:0007669"/>
    <property type="project" value="InterPro"/>
</dbReference>
<sequence length="286" mass="32865">MGTREEWRDKLISRRERYLKLLKKTERMLKKIGLSDPLTATELRGRDYFVMDTLKFRLLRKIGLRANHVSYVGFLFVIAFNVLITTGYFKAAFAAGISAVLTDFIDGPMARWKNPETGRDDVTGLGTLLDHTRDYSFALSFGWNAFFKFGYTTSFEMLLAVCVSLSYLMVLVAIFVKYQLYAIPMFTSFKGKMNGAYVRDLYRRFSEFSLLELQTSFYGRVQFALLACGVIMLFSGKFFGVQFLRELSYMFLSGEIVIGLRNLLEEYIRDGDAELGEESDSEEEEG</sequence>
<evidence type="ECO:0000313" key="2">
    <source>
        <dbReference type="EMBL" id="OGZ93887.1"/>
    </source>
</evidence>
<dbReference type="Gene3D" id="1.20.120.1760">
    <property type="match status" value="1"/>
</dbReference>
<dbReference type="AlphaFoldDB" id="A0A1G2K394"/>
<keyword evidence="1" id="KW-1133">Transmembrane helix</keyword>
<keyword evidence="1" id="KW-0812">Transmembrane</keyword>
<reference evidence="2 3" key="1">
    <citation type="journal article" date="2016" name="Nat. Commun.">
        <title>Thousands of microbial genomes shed light on interconnected biogeochemical processes in an aquifer system.</title>
        <authorList>
            <person name="Anantharaman K."/>
            <person name="Brown C.T."/>
            <person name="Hug L.A."/>
            <person name="Sharon I."/>
            <person name="Castelle C.J."/>
            <person name="Probst A.J."/>
            <person name="Thomas B.C."/>
            <person name="Singh A."/>
            <person name="Wilkins M.J."/>
            <person name="Karaoz U."/>
            <person name="Brodie E.L."/>
            <person name="Williams K.H."/>
            <person name="Hubbard S.S."/>
            <person name="Banfield J.F."/>
        </authorList>
    </citation>
    <scope>NUCLEOTIDE SEQUENCE [LARGE SCALE GENOMIC DNA]</scope>
</reference>